<dbReference type="InterPro" id="IPR036388">
    <property type="entry name" value="WH-like_DNA-bd_sf"/>
</dbReference>
<comment type="caution">
    <text evidence="2">The sequence shown here is derived from an EMBL/GenBank/DDBJ whole genome shotgun (WGS) entry which is preliminary data.</text>
</comment>
<feature type="domain" description="Transcription regulator TrmB N-terminal" evidence="1">
    <location>
        <begin position="6"/>
        <end position="73"/>
    </location>
</feature>
<evidence type="ECO:0000313" key="3">
    <source>
        <dbReference type="Proteomes" id="UP000290932"/>
    </source>
</evidence>
<dbReference type="Gene3D" id="1.10.10.10">
    <property type="entry name" value="Winged helix-like DNA-binding domain superfamily/Winged helix DNA-binding domain"/>
    <property type="match status" value="1"/>
</dbReference>
<evidence type="ECO:0000313" key="2">
    <source>
        <dbReference type="EMBL" id="RXE57030.1"/>
    </source>
</evidence>
<dbReference type="AlphaFoldDB" id="A0A498H514"/>
<dbReference type="InterPro" id="IPR011991">
    <property type="entry name" value="ArsR-like_HTH"/>
</dbReference>
<dbReference type="EMBL" id="LHQS01000001">
    <property type="protein sequence ID" value="RXE57030.1"/>
    <property type="molecule type" value="Genomic_DNA"/>
</dbReference>
<dbReference type="InterPro" id="IPR051797">
    <property type="entry name" value="TrmB-like"/>
</dbReference>
<dbReference type="SUPFAM" id="SSF46785">
    <property type="entry name" value="Winged helix' DNA-binding domain"/>
    <property type="match status" value="1"/>
</dbReference>
<dbReference type="RefSeq" id="WP_128692787.1">
    <property type="nucleotide sequence ID" value="NZ_LHQS01000001.1"/>
</dbReference>
<dbReference type="Proteomes" id="UP000290932">
    <property type="component" value="Unassembled WGS sequence"/>
</dbReference>
<dbReference type="InterPro" id="IPR002831">
    <property type="entry name" value="Tscrpt_reg_TrmB_N"/>
</dbReference>
<reference evidence="2 3" key="1">
    <citation type="journal article" date="2015" name="Int. J. Syst. Evol. Microbiol.">
        <title>Methanoculleus taiwanensis sp. nov., a methanogen isolated from deep marine sediment at the deformation front area near Taiwan.</title>
        <authorList>
            <person name="Weng C.Y."/>
            <person name="Chen S.C."/>
            <person name="Lai M.C."/>
            <person name="Wu S.Y."/>
            <person name="Lin S."/>
            <person name="Yang T.F."/>
            <person name="Chen P.C."/>
        </authorList>
    </citation>
    <scope>NUCLEOTIDE SEQUENCE [LARGE SCALE GENOMIC DNA]</scope>
    <source>
        <strain evidence="2 3">CYW4</strain>
    </source>
</reference>
<dbReference type="PANTHER" id="PTHR34293:SF1">
    <property type="entry name" value="HTH-TYPE TRANSCRIPTIONAL REGULATOR TRMBL2"/>
    <property type="match status" value="1"/>
</dbReference>
<evidence type="ECO:0000259" key="1">
    <source>
        <dbReference type="Pfam" id="PF01978"/>
    </source>
</evidence>
<protein>
    <recommendedName>
        <fullName evidence="1">Transcription regulator TrmB N-terminal domain-containing protein</fullName>
    </recommendedName>
</protein>
<dbReference type="InterPro" id="IPR036390">
    <property type="entry name" value="WH_DNA-bd_sf"/>
</dbReference>
<organism evidence="2 3">
    <name type="scientific">Methanoculleus taiwanensis</name>
    <dbReference type="NCBI Taxonomy" id="1550565"/>
    <lineage>
        <taxon>Archaea</taxon>
        <taxon>Methanobacteriati</taxon>
        <taxon>Methanobacteriota</taxon>
        <taxon>Stenosarchaea group</taxon>
        <taxon>Methanomicrobia</taxon>
        <taxon>Methanomicrobiales</taxon>
        <taxon>Methanomicrobiaceae</taxon>
        <taxon>Methanoculleus</taxon>
    </lineage>
</organism>
<sequence>MDLRALQEIGMSEAEISVYTTLIAHNPLSAREIAEKSGLYRPYVYDTLAKLTEKGLVTRAILPKANVYQAAHPDRIVRIIEERRVRVLEAVATLRETYHESKADTAVRIYEGNEGLKSFYEELYAAIKDEETEHLYVIGGTGEAANHLEYYFPKLLQRGAAEQLHRRVAIRMIYNASARGSELARSYGDLIDLKFTPPNRDAGATTIITDTMMAIMVLRERPFVLCTANRHIVGAYRILFDRLWEMEEENSSA</sequence>
<dbReference type="CDD" id="cd00090">
    <property type="entry name" value="HTH_ARSR"/>
    <property type="match status" value="1"/>
</dbReference>
<dbReference type="PANTHER" id="PTHR34293">
    <property type="entry name" value="HTH-TYPE TRANSCRIPTIONAL REGULATOR TRMBL2"/>
    <property type="match status" value="1"/>
</dbReference>
<gene>
    <name evidence="2" type="ORF">ABH15_02545</name>
</gene>
<dbReference type="Pfam" id="PF01978">
    <property type="entry name" value="TrmB"/>
    <property type="match status" value="1"/>
</dbReference>
<proteinExistence type="predicted"/>
<keyword evidence="3" id="KW-1185">Reference proteome</keyword>
<accession>A0A498H514</accession>
<name>A0A498H514_9EURY</name>